<dbReference type="InterPro" id="IPR001123">
    <property type="entry name" value="LeuE-type"/>
</dbReference>
<evidence type="ECO:0000256" key="4">
    <source>
        <dbReference type="ARBA" id="ARBA00022989"/>
    </source>
</evidence>
<proteinExistence type="predicted"/>
<dbReference type="EMBL" id="QFVT01000001">
    <property type="protein sequence ID" value="PYC49377.1"/>
    <property type="molecule type" value="Genomic_DNA"/>
</dbReference>
<gene>
    <name evidence="7" type="ORF">DI396_00470</name>
</gene>
<dbReference type="PANTHER" id="PTHR30086:SF17">
    <property type="entry name" value="LYSE FAMILY TRANSLOCATOR"/>
    <property type="match status" value="1"/>
</dbReference>
<evidence type="ECO:0000256" key="5">
    <source>
        <dbReference type="ARBA" id="ARBA00023136"/>
    </source>
</evidence>
<dbReference type="PANTHER" id="PTHR30086">
    <property type="entry name" value="ARGININE EXPORTER PROTEIN ARGO"/>
    <property type="match status" value="1"/>
</dbReference>
<sequence length="199" mass="20660">MIDAASLIAFNLALLGALASPGPAVMAMLRAALSDGRRAGFLCGLGLTIGAVSWSLLAVLGLTALFAVAPWAFVTLKLAGAAYLIWLAVSLWRNARTPANFDAPAGVNGLKLGLLTNFANPKAVVFVAAIFTTVFPAMPTGIDAVLVLANHFVLELLFYSIVTLGLTIPAIRHLYLKSKSVVDRAAAATLGVMALRIAS</sequence>
<evidence type="ECO:0000313" key="7">
    <source>
        <dbReference type="EMBL" id="PYC49377.1"/>
    </source>
</evidence>
<dbReference type="GO" id="GO:0005886">
    <property type="term" value="C:plasma membrane"/>
    <property type="evidence" value="ECO:0007669"/>
    <property type="project" value="UniProtKB-SubCell"/>
</dbReference>
<name>A0A2V4NS22_9RHOB</name>
<keyword evidence="3 6" id="KW-0812">Transmembrane</keyword>
<dbReference type="RefSeq" id="WP_110794214.1">
    <property type="nucleotide sequence ID" value="NZ_KZ826481.1"/>
</dbReference>
<evidence type="ECO:0000313" key="8">
    <source>
        <dbReference type="Proteomes" id="UP000248012"/>
    </source>
</evidence>
<comment type="caution">
    <text evidence="7">The sequence shown here is derived from an EMBL/GenBank/DDBJ whole genome shotgun (WGS) entry which is preliminary data.</text>
</comment>
<keyword evidence="5 6" id="KW-0472">Membrane</keyword>
<keyword evidence="2" id="KW-1003">Cell membrane</keyword>
<dbReference type="OrthoDB" id="9804822at2"/>
<accession>A0A2V4NS22</accession>
<dbReference type="Proteomes" id="UP000248012">
    <property type="component" value="Unassembled WGS sequence"/>
</dbReference>
<evidence type="ECO:0000256" key="2">
    <source>
        <dbReference type="ARBA" id="ARBA00022475"/>
    </source>
</evidence>
<comment type="subcellular location">
    <subcellularLocation>
        <location evidence="1">Cell membrane</location>
        <topology evidence="1">Multi-pass membrane protein</topology>
    </subcellularLocation>
</comment>
<evidence type="ECO:0000256" key="6">
    <source>
        <dbReference type="SAM" id="Phobius"/>
    </source>
</evidence>
<dbReference type="GO" id="GO:0015171">
    <property type="term" value="F:amino acid transmembrane transporter activity"/>
    <property type="evidence" value="ECO:0007669"/>
    <property type="project" value="TreeGrafter"/>
</dbReference>
<feature type="transmembrane region" description="Helical" evidence="6">
    <location>
        <begin position="156"/>
        <end position="175"/>
    </location>
</feature>
<evidence type="ECO:0000256" key="1">
    <source>
        <dbReference type="ARBA" id="ARBA00004651"/>
    </source>
</evidence>
<feature type="transmembrane region" description="Helical" evidence="6">
    <location>
        <begin position="39"/>
        <end position="67"/>
    </location>
</feature>
<keyword evidence="8" id="KW-1185">Reference proteome</keyword>
<feature type="transmembrane region" description="Helical" evidence="6">
    <location>
        <begin position="74"/>
        <end position="92"/>
    </location>
</feature>
<evidence type="ECO:0000256" key="3">
    <source>
        <dbReference type="ARBA" id="ARBA00022692"/>
    </source>
</evidence>
<feature type="transmembrane region" description="Helical" evidence="6">
    <location>
        <begin position="123"/>
        <end position="149"/>
    </location>
</feature>
<protein>
    <submittedName>
        <fullName evidence="7">Lysine transporter LysE</fullName>
    </submittedName>
</protein>
<reference evidence="7 8" key="1">
    <citation type="submission" date="2018-05" db="EMBL/GenBank/DDBJ databases">
        <title>Oceanovita maritima gen. nov., sp. nov., a marine bacterium in the family Rhodobacteraceae isolated from surface seawater of Lundu port Xiamen, China.</title>
        <authorList>
            <person name="Hetharua B.H."/>
            <person name="Min D."/>
            <person name="Liao H."/>
            <person name="Tian Y."/>
        </authorList>
    </citation>
    <scope>NUCLEOTIDE SEQUENCE [LARGE SCALE GENOMIC DNA]</scope>
    <source>
        <strain evidence="7 8">FSX-11</strain>
    </source>
</reference>
<dbReference type="Pfam" id="PF01810">
    <property type="entry name" value="LysE"/>
    <property type="match status" value="1"/>
</dbReference>
<organism evidence="7 8">
    <name type="scientific">Litorivita pollutaquae</name>
    <dbReference type="NCBI Taxonomy" id="2200892"/>
    <lineage>
        <taxon>Bacteria</taxon>
        <taxon>Pseudomonadati</taxon>
        <taxon>Pseudomonadota</taxon>
        <taxon>Alphaproteobacteria</taxon>
        <taxon>Rhodobacterales</taxon>
        <taxon>Paracoccaceae</taxon>
        <taxon>Litorivita</taxon>
    </lineage>
</organism>
<dbReference type="AlphaFoldDB" id="A0A2V4NS22"/>
<keyword evidence="4 6" id="KW-1133">Transmembrane helix</keyword>